<evidence type="ECO:0000256" key="2">
    <source>
        <dbReference type="ARBA" id="ARBA00022448"/>
    </source>
</evidence>
<dbReference type="Gene3D" id="3.40.50.300">
    <property type="entry name" value="P-loop containing nucleotide triphosphate hydrolases"/>
    <property type="match status" value="1"/>
</dbReference>
<dbReference type="SUPFAM" id="SSF52540">
    <property type="entry name" value="P-loop containing nucleoside triphosphate hydrolases"/>
    <property type="match status" value="1"/>
</dbReference>
<reference evidence="6" key="1">
    <citation type="journal article" date="2019" name="Int. J. Syst. Evol. Microbiol.">
        <title>The Global Catalogue of Microorganisms (GCM) 10K type strain sequencing project: providing services to taxonomists for standard genome sequencing and annotation.</title>
        <authorList>
            <consortium name="The Broad Institute Genomics Platform"/>
            <consortium name="The Broad Institute Genome Sequencing Center for Infectious Disease"/>
            <person name="Wu L."/>
            <person name="Ma J."/>
        </authorList>
    </citation>
    <scope>NUCLEOTIDE SEQUENCE [LARGE SCALE GENOMIC DNA]</scope>
    <source>
        <strain evidence="6">JCM 3272</strain>
    </source>
</reference>
<dbReference type="InterPro" id="IPR052156">
    <property type="entry name" value="BCAA_Transport_ATP-bd_LivF"/>
</dbReference>
<protein>
    <recommendedName>
        <fullName evidence="4">ABC transporter domain-containing protein</fullName>
    </recommendedName>
</protein>
<evidence type="ECO:0000313" key="6">
    <source>
        <dbReference type="Proteomes" id="UP001501444"/>
    </source>
</evidence>
<feature type="domain" description="ABC transporter" evidence="4">
    <location>
        <begin position="4"/>
        <end position="38"/>
    </location>
</feature>
<evidence type="ECO:0000256" key="1">
    <source>
        <dbReference type="ARBA" id="ARBA00005417"/>
    </source>
</evidence>
<dbReference type="PANTHER" id="PTHR43820">
    <property type="entry name" value="HIGH-AFFINITY BRANCHED-CHAIN AMINO ACID TRANSPORT ATP-BINDING PROTEIN LIVF"/>
    <property type="match status" value="1"/>
</dbReference>
<evidence type="ECO:0000259" key="4">
    <source>
        <dbReference type="Pfam" id="PF00005"/>
    </source>
</evidence>
<dbReference type="Proteomes" id="UP001501444">
    <property type="component" value="Unassembled WGS sequence"/>
</dbReference>
<keyword evidence="2" id="KW-0813">Transport</keyword>
<comment type="caution">
    <text evidence="5">The sequence shown here is derived from an EMBL/GenBank/DDBJ whole genome shotgun (WGS) entry which is preliminary data.</text>
</comment>
<dbReference type="InterPro" id="IPR027417">
    <property type="entry name" value="P-loop_NTPase"/>
</dbReference>
<proteinExistence type="inferred from homology"/>
<evidence type="ECO:0000256" key="3">
    <source>
        <dbReference type="ARBA" id="ARBA00022970"/>
    </source>
</evidence>
<gene>
    <name evidence="5" type="ORF">GCM10010170_053280</name>
</gene>
<sequence length="80" mass="8643">MLKKLFGKRAGLLSGGERQMLAMARALMSQPKLMVIDELSLGLSCASATARSENTVLRRTRSRSTGVERPLGTFVCCVGK</sequence>
<dbReference type="EMBL" id="BAAARV010000046">
    <property type="protein sequence ID" value="GAA2359097.1"/>
    <property type="molecule type" value="Genomic_DNA"/>
</dbReference>
<accession>A0ABP5TQI7</accession>
<keyword evidence="3" id="KW-0029">Amino-acid transport</keyword>
<organism evidence="5 6">
    <name type="scientific">Dactylosporangium salmoneum</name>
    <dbReference type="NCBI Taxonomy" id="53361"/>
    <lineage>
        <taxon>Bacteria</taxon>
        <taxon>Bacillati</taxon>
        <taxon>Actinomycetota</taxon>
        <taxon>Actinomycetes</taxon>
        <taxon>Micromonosporales</taxon>
        <taxon>Micromonosporaceae</taxon>
        <taxon>Dactylosporangium</taxon>
    </lineage>
</organism>
<comment type="similarity">
    <text evidence="1">Belongs to the ABC transporter superfamily.</text>
</comment>
<evidence type="ECO:0000313" key="5">
    <source>
        <dbReference type="EMBL" id="GAA2359097.1"/>
    </source>
</evidence>
<dbReference type="Pfam" id="PF00005">
    <property type="entry name" value="ABC_tran"/>
    <property type="match status" value="1"/>
</dbReference>
<name>A0ABP5TQI7_9ACTN</name>
<dbReference type="PANTHER" id="PTHR43820:SF4">
    <property type="entry name" value="HIGH-AFFINITY BRANCHED-CHAIN AMINO ACID TRANSPORT ATP-BINDING PROTEIN LIVF"/>
    <property type="match status" value="1"/>
</dbReference>
<dbReference type="RefSeq" id="WP_425553647.1">
    <property type="nucleotide sequence ID" value="NZ_BAAARV010000046.1"/>
</dbReference>
<keyword evidence="6" id="KW-1185">Reference proteome</keyword>
<dbReference type="InterPro" id="IPR003439">
    <property type="entry name" value="ABC_transporter-like_ATP-bd"/>
</dbReference>